<dbReference type="PANTHER" id="PTHR43471:SF1">
    <property type="entry name" value="ABC TRANSPORTER PERMEASE PROTEIN NOSY-RELATED"/>
    <property type="match status" value="1"/>
</dbReference>
<organism evidence="3 4">
    <name type="scientific">Halopelagius longus</name>
    <dbReference type="NCBI Taxonomy" id="1236180"/>
    <lineage>
        <taxon>Archaea</taxon>
        <taxon>Methanobacteriati</taxon>
        <taxon>Methanobacteriota</taxon>
        <taxon>Stenosarchaea group</taxon>
        <taxon>Halobacteria</taxon>
        <taxon>Halobacteriales</taxon>
        <taxon>Haloferacaceae</taxon>
    </lineage>
</organism>
<evidence type="ECO:0000256" key="1">
    <source>
        <dbReference type="SAM" id="Phobius"/>
    </source>
</evidence>
<evidence type="ECO:0000313" key="5">
    <source>
        <dbReference type="Proteomes" id="UP000255421"/>
    </source>
</evidence>
<reference evidence="2 5" key="3">
    <citation type="submission" date="2018-07" db="EMBL/GenBank/DDBJ databases">
        <title>Genome sequence of extremly halophilic archaeon Halopelagius longus strain BC12-B1.</title>
        <authorList>
            <person name="Zhang X."/>
        </authorList>
    </citation>
    <scope>NUCLEOTIDE SEQUENCE [LARGE SCALE GENOMIC DNA]</scope>
    <source>
        <strain evidence="2 5">BC12-B1</strain>
    </source>
</reference>
<proteinExistence type="predicted"/>
<gene>
    <name evidence="2" type="ORF">DWB78_17215</name>
    <name evidence="3" type="ORF">SAMN05216278_3472</name>
</gene>
<dbReference type="PANTHER" id="PTHR43471">
    <property type="entry name" value="ABC TRANSPORTER PERMEASE"/>
    <property type="match status" value="1"/>
</dbReference>
<dbReference type="AlphaFoldDB" id="A0A1H1G2B3"/>
<evidence type="ECO:0000313" key="2">
    <source>
        <dbReference type="EMBL" id="RDI69889.1"/>
    </source>
</evidence>
<evidence type="ECO:0000313" key="3">
    <source>
        <dbReference type="EMBL" id="SDR07283.1"/>
    </source>
</evidence>
<keyword evidence="1" id="KW-1133">Transmembrane helix</keyword>
<dbReference type="EMBL" id="FNKQ01000005">
    <property type="protein sequence ID" value="SDR07283.1"/>
    <property type="molecule type" value="Genomic_DNA"/>
</dbReference>
<feature type="transmembrane region" description="Helical" evidence="1">
    <location>
        <begin position="47"/>
        <end position="68"/>
    </location>
</feature>
<keyword evidence="1" id="KW-0812">Transmembrane</keyword>
<dbReference type="Pfam" id="PF12679">
    <property type="entry name" value="ABC2_membrane_2"/>
    <property type="match status" value="1"/>
</dbReference>
<evidence type="ECO:0000313" key="4">
    <source>
        <dbReference type="Proteomes" id="UP000199289"/>
    </source>
</evidence>
<keyword evidence="5" id="KW-1185">Reference proteome</keyword>
<name>A0A1H1G2B3_9EURY</name>
<feature type="transmembrane region" description="Helical" evidence="1">
    <location>
        <begin position="160"/>
        <end position="177"/>
    </location>
</feature>
<protein>
    <submittedName>
        <fullName evidence="3">ABC-2 family transporter protein</fullName>
    </submittedName>
    <submittedName>
        <fullName evidence="2">Nitrite reductase</fullName>
    </submittedName>
</protein>
<dbReference type="Proteomes" id="UP000255421">
    <property type="component" value="Unassembled WGS sequence"/>
</dbReference>
<feature type="transmembrane region" description="Helical" evidence="1">
    <location>
        <begin position="12"/>
        <end position="32"/>
    </location>
</feature>
<feature type="transmembrane region" description="Helical" evidence="1">
    <location>
        <begin position="128"/>
        <end position="153"/>
    </location>
</feature>
<dbReference type="EMBL" id="QQST01000003">
    <property type="protein sequence ID" value="RDI69889.1"/>
    <property type="molecule type" value="Genomic_DNA"/>
</dbReference>
<dbReference type="RefSeq" id="WP_092538964.1">
    <property type="nucleotide sequence ID" value="NZ_FNKQ01000005.1"/>
</dbReference>
<accession>A0A1H1G2B3</accession>
<feature type="transmembrane region" description="Helical" evidence="1">
    <location>
        <begin position="267"/>
        <end position="288"/>
    </location>
</feature>
<dbReference type="GO" id="GO:0140359">
    <property type="term" value="F:ABC-type transporter activity"/>
    <property type="evidence" value="ECO:0007669"/>
    <property type="project" value="InterPro"/>
</dbReference>
<feature type="transmembrane region" description="Helical" evidence="1">
    <location>
        <begin position="102"/>
        <end position="122"/>
    </location>
</feature>
<dbReference type="GO" id="GO:0005886">
    <property type="term" value="C:plasma membrane"/>
    <property type="evidence" value="ECO:0007669"/>
    <property type="project" value="UniProtKB-SubCell"/>
</dbReference>
<keyword evidence="1" id="KW-0472">Membrane</keyword>
<dbReference type="Proteomes" id="UP000199289">
    <property type="component" value="Unassembled WGS sequence"/>
</dbReference>
<reference evidence="3" key="2">
    <citation type="submission" date="2016-10" db="EMBL/GenBank/DDBJ databases">
        <authorList>
            <person name="de Groot N.N."/>
        </authorList>
    </citation>
    <scope>NUCLEOTIDE SEQUENCE [LARGE SCALE GENOMIC DNA]</scope>
    <source>
        <strain evidence="3">CGMCC 1.12397</strain>
    </source>
</reference>
<dbReference type="OrthoDB" id="86287at2157"/>
<sequence length="294" mass="31522">MQWSPLARQECRTVLFSKGTWILALLVVLWGYRPTYAGWEAVGRNITIGYIQIGASLFLPTGVLLLCYQSLIGERTSGSIKLLLALPLTRTHIVFGKAFGRFLGIGAATLLAVFALVTAGFVDHGPFAILPFLATLLATLLLVAVFVVLGILLSAVTQRTVAAASAIVAYFLVSMFWNQIVSTVYSAVTGTPVDPYSPPANGPLFFALRLAPTGAYKAVTNWILGVGNSTELFQIVQMKLTPGVGINAFVVESAFQGAPVPWYLHPAVGLVILLVWLIVPLGVARFAFERGDAL</sequence>
<reference evidence="4" key="1">
    <citation type="submission" date="2016-10" db="EMBL/GenBank/DDBJ databases">
        <authorList>
            <person name="Varghese N."/>
            <person name="Submissions S."/>
        </authorList>
    </citation>
    <scope>NUCLEOTIDE SEQUENCE [LARGE SCALE GENOMIC DNA]</scope>
    <source>
        <strain evidence="4">CGMCC 1.12397</strain>
    </source>
</reference>